<protein>
    <submittedName>
        <fullName evidence="1">Uncharacterized protein</fullName>
    </submittedName>
</protein>
<reference evidence="1" key="2">
    <citation type="submission" date="2025-09" db="UniProtKB">
        <authorList>
            <consortium name="EnsemblPlants"/>
        </authorList>
    </citation>
    <scope>IDENTIFICATION</scope>
</reference>
<keyword evidence="2" id="KW-1185">Reference proteome</keyword>
<evidence type="ECO:0000313" key="1">
    <source>
        <dbReference type="EnsemblPlants" id="AVESA.00010b.r2.2AG0247150.1.CDS"/>
    </source>
</evidence>
<dbReference type="EnsemblPlants" id="AVESA.00010b.r2.2AG0247150.1">
    <property type="protein sequence ID" value="AVESA.00010b.r2.2AG0247150.1.CDS"/>
    <property type="gene ID" value="AVESA.00010b.r2.2AG0247150"/>
</dbReference>
<reference evidence="1" key="1">
    <citation type="submission" date="2021-05" db="EMBL/GenBank/DDBJ databases">
        <authorList>
            <person name="Scholz U."/>
            <person name="Mascher M."/>
            <person name="Fiebig A."/>
        </authorList>
    </citation>
    <scope>NUCLEOTIDE SEQUENCE [LARGE SCALE GENOMIC DNA]</scope>
</reference>
<name>A0ACD5UFT5_AVESA</name>
<sequence>MASLPPVAPNLTPPPVPASSRASEAMPSRPLLAPTVTPFLAPASEPALGSRASLYVGDLDRGVAEGQLFMIFSQVAPVASLRVCRDIAGRSLGHGYVNFHSREDANRALEYLNFTPINGKPIRVMFSNRDPTLRRNGLANVFIKNLEVNIDSKGLSNMFSRFGTILSCKVATDLNGQSKGYGFVQFTNEKSAMDAINSLNGMLANGKQLFVSLFIRRQERQHITVSTFTNVYIKNFPREFTDDDLCQEFAPFGEITSAIVMRDANGSSRCFGFVNFKRSECAIEAIKTLNGKAVNDLIMYVGRAQKKKERQAELKAKFESERNEKFKQFQALNLYVKNLDDGISDAHLRNLFENFGELGSCKVMVDTQGRSKGFGFVSFKTIEDVHKAINEMNGKMIGRKPLYVCVAQRKEERRAILVAHFARAQNIGVLVPRVQQNIVAHQLYSSPGAHGMLSPQLQGFGYQQYPRQNFFLGMAPNFMMPQNIPRPMHHGEMMGPWHGVDREIHQQQQMFNPIVNQDITYMNETTTAAMVPPCFSTSTVAQRFTQTDITFTVGAPYIPNNKNNKLTPTLASTNLDKQHVILGEKLYPLVEQLEPEFATKVTRMLLELEKTEILHLIESDSDLRNKVFQAMEALRQSKPEEIGDASDLASTLSSSTPSHDAINLNCAPPYSSVSNAADHLASTPNVES</sequence>
<proteinExistence type="predicted"/>
<accession>A0ACD5UFT5</accession>
<dbReference type="Proteomes" id="UP001732700">
    <property type="component" value="Chromosome 2A"/>
</dbReference>
<evidence type="ECO:0000313" key="2">
    <source>
        <dbReference type="Proteomes" id="UP001732700"/>
    </source>
</evidence>
<organism evidence="1 2">
    <name type="scientific">Avena sativa</name>
    <name type="common">Oat</name>
    <dbReference type="NCBI Taxonomy" id="4498"/>
    <lineage>
        <taxon>Eukaryota</taxon>
        <taxon>Viridiplantae</taxon>
        <taxon>Streptophyta</taxon>
        <taxon>Embryophyta</taxon>
        <taxon>Tracheophyta</taxon>
        <taxon>Spermatophyta</taxon>
        <taxon>Magnoliopsida</taxon>
        <taxon>Liliopsida</taxon>
        <taxon>Poales</taxon>
        <taxon>Poaceae</taxon>
        <taxon>BOP clade</taxon>
        <taxon>Pooideae</taxon>
        <taxon>Poodae</taxon>
        <taxon>Poeae</taxon>
        <taxon>Poeae Chloroplast Group 1 (Aveneae type)</taxon>
        <taxon>Aveninae</taxon>
        <taxon>Avena</taxon>
    </lineage>
</organism>